<dbReference type="PANTHER" id="PTHR42790">
    <property type="entry name" value="AMINOTRANSFERASE"/>
    <property type="match status" value="1"/>
</dbReference>
<dbReference type="InterPro" id="IPR050859">
    <property type="entry name" value="Class-I_PLP-dep_aminotransf"/>
</dbReference>
<keyword evidence="4" id="KW-0808">Transferase</keyword>
<name>A0ABR5BW36_9TREE</name>
<dbReference type="Gene3D" id="3.40.640.10">
    <property type="entry name" value="Type I PLP-dependent aspartate aminotransferase-like (Major domain)"/>
    <property type="match status" value="1"/>
</dbReference>
<accession>A0ABR5BW36</accession>
<dbReference type="EMBL" id="KN848664">
    <property type="protein sequence ID" value="KIR79867.1"/>
    <property type="molecule type" value="Genomic_DNA"/>
</dbReference>
<comment type="similarity">
    <text evidence="2">Belongs to the class-I pyridoxal-phosphate-dependent aminotransferase family.</text>
</comment>
<organism evidence="6 7">
    <name type="scientific">Cryptococcus gattii EJB2</name>
    <dbReference type="NCBI Taxonomy" id="1296103"/>
    <lineage>
        <taxon>Eukaryota</taxon>
        <taxon>Fungi</taxon>
        <taxon>Dikarya</taxon>
        <taxon>Basidiomycota</taxon>
        <taxon>Agaricomycotina</taxon>
        <taxon>Tremellomycetes</taxon>
        <taxon>Tremellales</taxon>
        <taxon>Cryptococcaceae</taxon>
        <taxon>Cryptococcus</taxon>
        <taxon>Cryptococcus gattii species complex</taxon>
    </lineage>
</organism>
<evidence type="ECO:0000256" key="4">
    <source>
        <dbReference type="ARBA" id="ARBA00022679"/>
    </source>
</evidence>
<dbReference type="SUPFAM" id="SSF53383">
    <property type="entry name" value="PLP-dependent transferases"/>
    <property type="match status" value="1"/>
</dbReference>
<evidence type="ECO:0000256" key="2">
    <source>
        <dbReference type="ARBA" id="ARBA00007441"/>
    </source>
</evidence>
<dbReference type="Proteomes" id="UP000054272">
    <property type="component" value="Unassembled WGS sequence"/>
</dbReference>
<dbReference type="InterPro" id="IPR015424">
    <property type="entry name" value="PyrdxlP-dep_Trfase"/>
</dbReference>
<evidence type="ECO:0000313" key="7">
    <source>
        <dbReference type="Proteomes" id="UP000054272"/>
    </source>
</evidence>
<evidence type="ECO:0000256" key="1">
    <source>
        <dbReference type="ARBA" id="ARBA00001933"/>
    </source>
</evidence>
<dbReference type="PANTHER" id="PTHR42790:SF21">
    <property type="entry name" value="AROMATIC_AMINOADIPATE AMINOTRANSFERASE 1"/>
    <property type="match status" value="1"/>
</dbReference>
<proteinExistence type="inferred from homology"/>
<protein>
    <recommendedName>
        <fullName evidence="8">Aminotransferase class I/classII domain-containing protein</fullName>
    </recommendedName>
</protein>
<evidence type="ECO:0000256" key="5">
    <source>
        <dbReference type="ARBA" id="ARBA00022898"/>
    </source>
</evidence>
<comment type="cofactor">
    <cofactor evidence="1">
        <name>pyridoxal 5'-phosphate</name>
        <dbReference type="ChEBI" id="CHEBI:597326"/>
    </cofactor>
</comment>
<sequence length="172" mass="19200">MVKAEARISGRSGLAAASISAVIKAWGGRKHGGLERDYLRHISDTYFKRSNLMVSFIRRYVPAEAVECLDGSGGMFLWVRLQAEYHPQLYILSPEGNSDKVVQTLIGEKIMVTPSSYFKTPGGPVWSKCEESRRILVRLGSASYTLNEMEDGGKRFARGLRKEWGIQSLNKA</sequence>
<keyword evidence="5" id="KW-0663">Pyridoxal phosphate</keyword>
<gene>
    <name evidence="6" type="ORF">I306_03090</name>
</gene>
<evidence type="ECO:0008006" key="8">
    <source>
        <dbReference type="Google" id="ProtNLM"/>
    </source>
</evidence>
<reference evidence="6 7" key="1">
    <citation type="submission" date="2015-01" db="EMBL/GenBank/DDBJ databases">
        <title>The Genome Sequence of Cryptococcus gattii EJB2.</title>
        <authorList>
            <consortium name="The Broad Institute Genomics Platform"/>
            <person name="Cuomo C."/>
            <person name="Litvintseva A."/>
            <person name="Chen Y."/>
            <person name="Heitman J."/>
            <person name="Sun S."/>
            <person name="Springer D."/>
            <person name="Dromer F."/>
            <person name="Young S."/>
            <person name="Zeng Q."/>
            <person name="Gargeya S."/>
            <person name="Abouelleil A."/>
            <person name="Alvarado L."/>
            <person name="Chapman S.B."/>
            <person name="Gainer-Dewar J."/>
            <person name="Goldberg J."/>
            <person name="Griggs A."/>
            <person name="Gujja S."/>
            <person name="Hansen M."/>
            <person name="Howarth C."/>
            <person name="Imamovic A."/>
            <person name="Larimer J."/>
            <person name="Murphy C."/>
            <person name="Naylor J."/>
            <person name="Pearson M."/>
            <person name="Priest M."/>
            <person name="Roberts A."/>
            <person name="Saif S."/>
            <person name="Shea T."/>
            <person name="Sykes S."/>
            <person name="Wortman J."/>
            <person name="Nusbaum C."/>
            <person name="Birren B."/>
        </authorList>
    </citation>
    <scope>NUCLEOTIDE SEQUENCE [LARGE SCALE GENOMIC DNA]</scope>
    <source>
        <strain evidence="6 7">EJB2</strain>
    </source>
</reference>
<evidence type="ECO:0000256" key="3">
    <source>
        <dbReference type="ARBA" id="ARBA00022576"/>
    </source>
</evidence>
<keyword evidence="7" id="KW-1185">Reference proteome</keyword>
<dbReference type="InterPro" id="IPR015421">
    <property type="entry name" value="PyrdxlP-dep_Trfase_major"/>
</dbReference>
<evidence type="ECO:0000313" key="6">
    <source>
        <dbReference type="EMBL" id="KIR79867.1"/>
    </source>
</evidence>
<keyword evidence="3" id="KW-0032">Aminotransferase</keyword>